<feature type="domain" description="PDZ" evidence="1">
    <location>
        <begin position="23"/>
        <end position="57"/>
    </location>
</feature>
<comment type="caution">
    <text evidence="2">The sequence shown here is derived from an EMBL/GenBank/DDBJ whole genome shotgun (WGS) entry which is preliminary data.</text>
</comment>
<name>A0AAN8SEM7_POLSC</name>
<protein>
    <recommendedName>
        <fullName evidence="1">PDZ domain-containing protein</fullName>
    </recommendedName>
</protein>
<dbReference type="AlphaFoldDB" id="A0AAN8SEM7"/>
<evidence type="ECO:0000313" key="2">
    <source>
        <dbReference type="EMBL" id="KAK6645362.1"/>
    </source>
</evidence>
<dbReference type="Proteomes" id="UP001372834">
    <property type="component" value="Unassembled WGS sequence"/>
</dbReference>
<dbReference type="Pfam" id="PF00595">
    <property type="entry name" value="PDZ"/>
    <property type="match status" value="1"/>
</dbReference>
<accession>A0AAN8SEM7</accession>
<dbReference type="Gene3D" id="2.30.42.10">
    <property type="match status" value="1"/>
</dbReference>
<sequence length="139" mass="15500">MVDLGGYVIILVETKDKKIKLYGSPADKADLEVGDEILEVNGRSMEEATHTEVISHIHQCIRSRTICLRVKRKSGNRLERAGRRYRNFKTLRQPCQVSDVNTLSGEPGGRLLLLLLPSAPCANELLIMVLNTSDPFTVP</sequence>
<dbReference type="SMART" id="SM00228">
    <property type="entry name" value="PDZ"/>
    <property type="match status" value="1"/>
</dbReference>
<organism evidence="2 3">
    <name type="scientific">Polyplax serrata</name>
    <name type="common">Common mouse louse</name>
    <dbReference type="NCBI Taxonomy" id="468196"/>
    <lineage>
        <taxon>Eukaryota</taxon>
        <taxon>Metazoa</taxon>
        <taxon>Ecdysozoa</taxon>
        <taxon>Arthropoda</taxon>
        <taxon>Hexapoda</taxon>
        <taxon>Insecta</taxon>
        <taxon>Pterygota</taxon>
        <taxon>Neoptera</taxon>
        <taxon>Paraneoptera</taxon>
        <taxon>Psocodea</taxon>
        <taxon>Troctomorpha</taxon>
        <taxon>Phthiraptera</taxon>
        <taxon>Anoplura</taxon>
        <taxon>Polyplacidae</taxon>
        <taxon>Polyplax</taxon>
    </lineage>
</organism>
<evidence type="ECO:0000259" key="1">
    <source>
        <dbReference type="PROSITE" id="PS50106"/>
    </source>
</evidence>
<dbReference type="SUPFAM" id="SSF50156">
    <property type="entry name" value="PDZ domain-like"/>
    <property type="match status" value="1"/>
</dbReference>
<dbReference type="PROSITE" id="PS50106">
    <property type="entry name" value="PDZ"/>
    <property type="match status" value="1"/>
</dbReference>
<dbReference type="EMBL" id="JAWJWE010000001">
    <property type="protein sequence ID" value="KAK6645362.1"/>
    <property type="molecule type" value="Genomic_DNA"/>
</dbReference>
<gene>
    <name evidence="2" type="ORF">RUM43_001638</name>
</gene>
<evidence type="ECO:0000313" key="3">
    <source>
        <dbReference type="Proteomes" id="UP001372834"/>
    </source>
</evidence>
<proteinExistence type="predicted"/>
<reference evidence="2 3" key="1">
    <citation type="submission" date="2023-10" db="EMBL/GenBank/DDBJ databases">
        <title>Genomes of two closely related lineages of the louse Polyplax serrata with different host specificities.</title>
        <authorList>
            <person name="Martinu J."/>
            <person name="Tarabai H."/>
            <person name="Stefka J."/>
            <person name="Hypsa V."/>
        </authorList>
    </citation>
    <scope>NUCLEOTIDE SEQUENCE [LARGE SCALE GENOMIC DNA]</scope>
    <source>
        <strain evidence="2">HR10_N</strain>
    </source>
</reference>
<dbReference type="InterPro" id="IPR036034">
    <property type="entry name" value="PDZ_sf"/>
</dbReference>
<dbReference type="InterPro" id="IPR001478">
    <property type="entry name" value="PDZ"/>
</dbReference>